<gene>
    <name evidence="2" type="ORF">H1P_1530010</name>
</gene>
<keyword evidence="3" id="KW-1185">Reference proteome</keyword>
<dbReference type="Gene3D" id="1.25.40.10">
    <property type="entry name" value="Tetratricopeptide repeat domain"/>
    <property type="match status" value="2"/>
</dbReference>
<dbReference type="RefSeq" id="WP_144870553.1">
    <property type="nucleotide sequence ID" value="NZ_LR213904.1"/>
</dbReference>
<dbReference type="SUPFAM" id="SSF48452">
    <property type="entry name" value="TPR-like"/>
    <property type="match status" value="2"/>
</dbReference>
<keyword evidence="1" id="KW-0802">TPR repeat</keyword>
<dbReference type="OrthoDB" id="9778494at2"/>
<evidence type="ECO:0000313" key="3">
    <source>
        <dbReference type="Proteomes" id="UP000320055"/>
    </source>
</evidence>
<dbReference type="PANTHER" id="PTHR45588:SF1">
    <property type="entry name" value="WW DOMAIN-CONTAINING PROTEIN"/>
    <property type="match status" value="1"/>
</dbReference>
<feature type="repeat" description="TPR" evidence="1">
    <location>
        <begin position="52"/>
        <end position="85"/>
    </location>
</feature>
<protein>
    <recommendedName>
        <fullName evidence="4">Tetratricopeptide repeat protein</fullName>
    </recommendedName>
</protein>
<dbReference type="EMBL" id="CAACVJ010000061">
    <property type="protein sequence ID" value="VEP12558.1"/>
    <property type="molecule type" value="Genomic_DNA"/>
</dbReference>
<dbReference type="SMART" id="SM00028">
    <property type="entry name" value="TPR"/>
    <property type="match status" value="3"/>
</dbReference>
<name>A0A563VMB7_9CYAN</name>
<dbReference type="InterPro" id="IPR019734">
    <property type="entry name" value="TPR_rpt"/>
</dbReference>
<evidence type="ECO:0000313" key="2">
    <source>
        <dbReference type="EMBL" id="VEP12558.1"/>
    </source>
</evidence>
<proteinExistence type="predicted"/>
<dbReference type="Proteomes" id="UP000320055">
    <property type="component" value="Unassembled WGS sequence"/>
</dbReference>
<dbReference type="PANTHER" id="PTHR45588">
    <property type="entry name" value="TPR DOMAIN-CONTAINING PROTEIN"/>
    <property type="match status" value="1"/>
</dbReference>
<organism evidence="2 3">
    <name type="scientific">Hyella patelloides LEGE 07179</name>
    <dbReference type="NCBI Taxonomy" id="945734"/>
    <lineage>
        <taxon>Bacteria</taxon>
        <taxon>Bacillati</taxon>
        <taxon>Cyanobacteriota</taxon>
        <taxon>Cyanophyceae</taxon>
        <taxon>Pleurocapsales</taxon>
        <taxon>Hyellaceae</taxon>
        <taxon>Hyella</taxon>
    </lineage>
</organism>
<reference evidence="2 3" key="1">
    <citation type="submission" date="2019-01" db="EMBL/GenBank/DDBJ databases">
        <authorList>
            <person name="Brito A."/>
        </authorList>
    </citation>
    <scope>NUCLEOTIDE SEQUENCE [LARGE SCALE GENOMIC DNA]</scope>
    <source>
        <strain evidence="2">1</strain>
    </source>
</reference>
<dbReference type="InterPro" id="IPR011990">
    <property type="entry name" value="TPR-like_helical_dom_sf"/>
</dbReference>
<evidence type="ECO:0008006" key="4">
    <source>
        <dbReference type="Google" id="ProtNLM"/>
    </source>
</evidence>
<evidence type="ECO:0000256" key="1">
    <source>
        <dbReference type="PROSITE-ProRule" id="PRU00339"/>
    </source>
</evidence>
<sequence>MKRWQIFIISVFLTISFSLFSSTSGEVRQSTAPLFTGMGSHHHLITTKSPQAQRYFDQGLVLAYGFNHAEAARSFRQAIKLDPDCAMCNWGLAYVLGPNINAQMEDDAVPESYAAMQQAVQLAKSSSNSEQAYINALAKRYTDRPLKDRSSLDIAYAEAMEKVTQEYSNDMDAATIYAEALMDTMPWDYWTEKGEPKPETQKVLDTLESILQREPNHPGANHLYIHAVEAVRPEQGISAADRLRSLVPGSGHLVHMPSHIYIRVGRYHDAAVTNQNAIAVDNEYITQCHAQGVYTLAYVPHNHHFLWFAATMEGNSQLATEAGQNVAKMVDTQMMREPGMGTLQHFSSVPLFTMIRFGQWEQILATLQPEAALKYPMGIWHYARGLAYTAQDKIAEAQKESEGLELLANDPELAEVTIWDINTTQSILKVATEALTGEIAAKQGKYPKAIAHLRKAVNLEDALNYDEPADWSTPVRQYLGAALLKAQRYASAEQVYKEDLAIYPDNGWSLFGLAQSLQAQAKDSEAQTIQQQFESAWQDADVRLTASKF</sequence>
<dbReference type="AlphaFoldDB" id="A0A563VMB7"/>
<dbReference type="PROSITE" id="PS50005">
    <property type="entry name" value="TPR"/>
    <property type="match status" value="2"/>
</dbReference>
<feature type="repeat" description="TPR" evidence="1">
    <location>
        <begin position="473"/>
        <end position="506"/>
    </location>
</feature>
<accession>A0A563VMB7</accession>